<gene>
    <name evidence="2" type="ORF">NECHADRAFT_81932</name>
</gene>
<name>C7ZA06_FUSV7</name>
<evidence type="ECO:0000256" key="1">
    <source>
        <dbReference type="SAM" id="Phobius"/>
    </source>
</evidence>
<dbReference type="KEGG" id="nhe:NECHADRAFT_81932"/>
<sequence>MDLMTQYERERALVRYTHAHHEDLVDTRRNNGEAFARGMVIEGTDVEIVSLGPDLMADFESRHGFAKVFMVAHLVAFETYARAMISASQPGVSRTFWYLARYMGRVQERLYIKSSLDATRQLNILGRIISIIEDHHEITKPVIDYFNLGTGIAIVCFASGFVTPEGSFGCLLLGFTVVHLINVFYPTVVHLLLGVMIRKAKKIVDKILLNAKTGRLTQADVNSLEGWKLYFLKFGLKFAAPPKERGYTNIAL</sequence>
<dbReference type="InParanoid" id="C7ZA06"/>
<evidence type="ECO:0000313" key="3">
    <source>
        <dbReference type="Proteomes" id="UP000005206"/>
    </source>
</evidence>
<keyword evidence="1" id="KW-1133">Transmembrane helix</keyword>
<accession>C7ZA06</accession>
<reference evidence="2 3" key="1">
    <citation type="journal article" date="2009" name="PLoS Genet.">
        <title>The genome of Nectria haematococca: contribution of supernumerary chromosomes to gene expansion.</title>
        <authorList>
            <person name="Coleman J.J."/>
            <person name="Rounsley S.D."/>
            <person name="Rodriguez-Carres M."/>
            <person name="Kuo A."/>
            <person name="Wasmann C.C."/>
            <person name="Grimwood J."/>
            <person name="Schmutz J."/>
            <person name="Taga M."/>
            <person name="White G.J."/>
            <person name="Zhou S."/>
            <person name="Schwartz D.C."/>
            <person name="Freitag M."/>
            <person name="Ma L.J."/>
            <person name="Danchin E.G."/>
            <person name="Henrissat B."/>
            <person name="Coutinho P.M."/>
            <person name="Nelson D.R."/>
            <person name="Straney D."/>
            <person name="Napoli C.A."/>
            <person name="Barker B.M."/>
            <person name="Gribskov M."/>
            <person name="Rep M."/>
            <person name="Kroken S."/>
            <person name="Molnar I."/>
            <person name="Rensing C."/>
            <person name="Kennell J.C."/>
            <person name="Zamora J."/>
            <person name="Farman M.L."/>
            <person name="Selker E.U."/>
            <person name="Salamov A."/>
            <person name="Shapiro H."/>
            <person name="Pangilinan J."/>
            <person name="Lindquist E."/>
            <person name="Lamers C."/>
            <person name="Grigoriev I.V."/>
            <person name="Geiser D.M."/>
            <person name="Covert S.F."/>
            <person name="Temporini E."/>
            <person name="Vanetten H.D."/>
        </authorList>
    </citation>
    <scope>NUCLEOTIDE SEQUENCE [LARGE SCALE GENOMIC DNA]</scope>
    <source>
        <strain evidence="3">ATCC MYA-4622 / CBS 123669 / FGSC 9596 / NRRL 45880 / 77-13-4</strain>
    </source>
</reference>
<dbReference type="OrthoDB" id="5037502at2759"/>
<feature type="transmembrane region" description="Helical" evidence="1">
    <location>
        <begin position="168"/>
        <end position="193"/>
    </location>
</feature>
<dbReference type="AlphaFoldDB" id="C7ZA06"/>
<dbReference type="RefSeq" id="XP_003044901.1">
    <property type="nucleotide sequence ID" value="XM_003044855.1"/>
</dbReference>
<proteinExistence type="predicted"/>
<evidence type="ECO:0000313" key="2">
    <source>
        <dbReference type="EMBL" id="EEU39188.1"/>
    </source>
</evidence>
<dbReference type="EMBL" id="GG698912">
    <property type="protein sequence ID" value="EEU39188.1"/>
    <property type="molecule type" value="Genomic_DNA"/>
</dbReference>
<dbReference type="Proteomes" id="UP000005206">
    <property type="component" value="Chromosome 6"/>
</dbReference>
<dbReference type="HOGENOM" id="CLU_1103044_0_0_1"/>
<keyword evidence="3" id="KW-1185">Reference proteome</keyword>
<protein>
    <submittedName>
        <fullName evidence="2">Uncharacterized protein</fullName>
    </submittedName>
</protein>
<keyword evidence="1" id="KW-0472">Membrane</keyword>
<keyword evidence="1" id="KW-0812">Transmembrane</keyword>
<feature type="transmembrane region" description="Helical" evidence="1">
    <location>
        <begin position="145"/>
        <end position="162"/>
    </location>
</feature>
<organism evidence="2 3">
    <name type="scientific">Fusarium vanettenii (strain ATCC MYA-4622 / CBS 123669 / FGSC 9596 / NRRL 45880 / 77-13-4)</name>
    <name type="common">Fusarium solani subsp. pisi</name>
    <dbReference type="NCBI Taxonomy" id="660122"/>
    <lineage>
        <taxon>Eukaryota</taxon>
        <taxon>Fungi</taxon>
        <taxon>Dikarya</taxon>
        <taxon>Ascomycota</taxon>
        <taxon>Pezizomycotina</taxon>
        <taxon>Sordariomycetes</taxon>
        <taxon>Hypocreomycetidae</taxon>
        <taxon>Hypocreales</taxon>
        <taxon>Nectriaceae</taxon>
        <taxon>Fusarium</taxon>
        <taxon>Fusarium solani species complex</taxon>
        <taxon>Fusarium vanettenii</taxon>
    </lineage>
</organism>
<dbReference type="VEuPathDB" id="FungiDB:NECHADRAFT_81932"/>
<dbReference type="GeneID" id="9672265"/>